<keyword evidence="10 13" id="KW-0460">Magnesium</keyword>
<dbReference type="InterPro" id="IPR011037">
    <property type="entry name" value="Pyrv_Knase-like_insert_dom_sf"/>
</dbReference>
<proteinExistence type="inferred from homology"/>
<evidence type="ECO:0000256" key="2">
    <source>
        <dbReference type="ARBA" id="ARBA00004997"/>
    </source>
</evidence>
<dbReference type="InterPro" id="IPR015793">
    <property type="entry name" value="Pyrv_Knase_brl"/>
</dbReference>
<dbReference type="InterPro" id="IPR015806">
    <property type="entry name" value="Pyrv_Knase_insert_dom_sf"/>
</dbReference>
<accession>A0A132PTA9</accession>
<dbReference type="InterPro" id="IPR001697">
    <property type="entry name" value="Pyr_Knase"/>
</dbReference>
<dbReference type="Gene3D" id="2.40.33.10">
    <property type="entry name" value="PK beta-barrel domain-like"/>
    <property type="match status" value="1"/>
</dbReference>
<comment type="cofactor">
    <cofactor evidence="1">
        <name>K(+)</name>
        <dbReference type="ChEBI" id="CHEBI:29103"/>
    </cofactor>
</comment>
<reference evidence="15 16" key="1">
    <citation type="submission" date="2015-07" db="EMBL/GenBank/DDBJ databases">
        <title>A draft genome sequence of Mycobacterium wolinskyi.</title>
        <authorList>
            <person name="de Man T.J."/>
            <person name="Perry K.A."/>
            <person name="Coulliette A.D."/>
            <person name="Jensen B."/>
            <person name="Toney N.C."/>
            <person name="Limbago B.M."/>
            <person name="Noble-Wang J."/>
        </authorList>
    </citation>
    <scope>NUCLEOTIDE SEQUENCE [LARGE SCALE GENOMIC DNA]</scope>
    <source>
        <strain evidence="15 16">CDC_01</strain>
    </source>
</reference>
<evidence type="ECO:0000256" key="12">
    <source>
        <dbReference type="ARBA" id="ARBA00023317"/>
    </source>
</evidence>
<evidence type="ECO:0000256" key="8">
    <source>
        <dbReference type="ARBA" id="ARBA00022777"/>
    </source>
</evidence>
<evidence type="ECO:0000256" key="7">
    <source>
        <dbReference type="ARBA" id="ARBA00022741"/>
    </source>
</evidence>
<evidence type="ECO:0000313" key="16">
    <source>
        <dbReference type="Proteomes" id="UP000070612"/>
    </source>
</evidence>
<comment type="caution">
    <text evidence="15">The sequence shown here is derived from an EMBL/GenBank/DDBJ whole genome shotgun (WGS) entry which is preliminary data.</text>
</comment>
<evidence type="ECO:0000256" key="11">
    <source>
        <dbReference type="ARBA" id="ARBA00023152"/>
    </source>
</evidence>
<evidence type="ECO:0000256" key="1">
    <source>
        <dbReference type="ARBA" id="ARBA00001958"/>
    </source>
</evidence>
<dbReference type="Proteomes" id="UP000070612">
    <property type="component" value="Unassembled WGS sequence"/>
</dbReference>
<dbReference type="RefSeq" id="WP_067844511.1">
    <property type="nucleotide sequence ID" value="NZ_LGTW01000002.1"/>
</dbReference>
<evidence type="ECO:0000259" key="14">
    <source>
        <dbReference type="Pfam" id="PF00224"/>
    </source>
</evidence>
<dbReference type="Gene3D" id="3.20.20.60">
    <property type="entry name" value="Phosphoenolpyruvate-binding domains"/>
    <property type="match status" value="1"/>
</dbReference>
<dbReference type="PANTHER" id="PTHR11817">
    <property type="entry name" value="PYRUVATE KINASE"/>
    <property type="match status" value="1"/>
</dbReference>
<dbReference type="UniPathway" id="UPA00109">
    <property type="reaction ID" value="UER00188"/>
</dbReference>
<dbReference type="Pfam" id="PF00224">
    <property type="entry name" value="PK"/>
    <property type="match status" value="1"/>
</dbReference>
<dbReference type="InterPro" id="IPR040442">
    <property type="entry name" value="Pyrv_kinase-like_dom_sf"/>
</dbReference>
<organism evidence="15 16">
    <name type="scientific">Mycolicibacterium wolinskyi</name>
    <dbReference type="NCBI Taxonomy" id="59750"/>
    <lineage>
        <taxon>Bacteria</taxon>
        <taxon>Bacillati</taxon>
        <taxon>Actinomycetota</taxon>
        <taxon>Actinomycetes</taxon>
        <taxon>Mycobacteriales</taxon>
        <taxon>Mycobacteriaceae</taxon>
        <taxon>Mycolicibacterium</taxon>
    </lineage>
</organism>
<dbReference type="EC" id="2.7.1.40" evidence="4 13"/>
<keyword evidence="8 13" id="KW-0418">Kinase</keyword>
<comment type="catalytic activity">
    <reaction evidence="13">
        <text>pyruvate + ATP = phosphoenolpyruvate + ADP + H(+)</text>
        <dbReference type="Rhea" id="RHEA:18157"/>
        <dbReference type="ChEBI" id="CHEBI:15361"/>
        <dbReference type="ChEBI" id="CHEBI:15378"/>
        <dbReference type="ChEBI" id="CHEBI:30616"/>
        <dbReference type="ChEBI" id="CHEBI:58702"/>
        <dbReference type="ChEBI" id="CHEBI:456216"/>
        <dbReference type="EC" id="2.7.1.40"/>
    </reaction>
</comment>
<sequence>MASGTKVDLDGLRRDIDALLGRLDDAERQWASWIERTVPEHRRSAVNLAHYWAIRQSDLRDMQGRLAELGLSSLGRSEAHVQATLKLVSAALKSMAGASYVPPDDVVVGVREGAELLLHNAADLLGPPPAERGVRIMVTLPSEAADDPQLIADLVDNGMNVARINCAHDDAAAWREMAAHVRKTSESCVIAMDLAGPKLRTGPLEPEDGALRLQRGDVLRVTRDCSPAPVETDDPWIGCTLPEVFERAEKGQRVLFDDGKLAGTIVEAKPDVLEVRIDHPALNSAKLKAGKGINVPDTELPISALTDKDIEDLGTVAEVADVVEFSFVRTADDIDKLFAELDRIGADHLGVVLKIETRPAFENLPQLVMAAMARRKVGVMIARGDLAVEVGYERMAELQEEMLWLCEAAHLPVIWATQVLEQLAKKGQPARSEVSDASMGVRAECVMLNKGPYIVDAVQTLAGILDRMEEHLYKKNTLLRTLRSWRPNHELK</sequence>
<dbReference type="GO" id="GO:0000287">
    <property type="term" value="F:magnesium ion binding"/>
    <property type="evidence" value="ECO:0007669"/>
    <property type="project" value="InterPro"/>
</dbReference>
<gene>
    <name evidence="15" type="ORF">AFM11_04475</name>
</gene>
<dbReference type="EMBL" id="LGTW01000002">
    <property type="protein sequence ID" value="KWX25504.1"/>
    <property type="molecule type" value="Genomic_DNA"/>
</dbReference>
<evidence type="ECO:0000256" key="3">
    <source>
        <dbReference type="ARBA" id="ARBA00008663"/>
    </source>
</evidence>
<dbReference type="GO" id="GO:0004743">
    <property type="term" value="F:pyruvate kinase activity"/>
    <property type="evidence" value="ECO:0007669"/>
    <property type="project" value="UniProtKB-EC"/>
</dbReference>
<dbReference type="GO" id="GO:0005524">
    <property type="term" value="F:ATP binding"/>
    <property type="evidence" value="ECO:0007669"/>
    <property type="project" value="UniProtKB-KW"/>
</dbReference>
<evidence type="ECO:0000256" key="9">
    <source>
        <dbReference type="ARBA" id="ARBA00022840"/>
    </source>
</evidence>
<evidence type="ECO:0000256" key="5">
    <source>
        <dbReference type="ARBA" id="ARBA00022679"/>
    </source>
</evidence>
<dbReference type="GO" id="GO:0030955">
    <property type="term" value="F:potassium ion binding"/>
    <property type="evidence" value="ECO:0007669"/>
    <property type="project" value="InterPro"/>
</dbReference>
<dbReference type="InterPro" id="IPR015813">
    <property type="entry name" value="Pyrv/PenolPyrv_kinase-like_dom"/>
</dbReference>
<keyword evidence="16" id="KW-1185">Reference proteome</keyword>
<keyword evidence="9" id="KW-0067">ATP-binding</keyword>
<keyword evidence="5 13" id="KW-0808">Transferase</keyword>
<feature type="domain" description="Pyruvate kinase barrel" evidence="14">
    <location>
        <begin position="134"/>
        <end position="449"/>
    </location>
</feature>
<name>A0A132PTA9_9MYCO</name>
<evidence type="ECO:0000256" key="4">
    <source>
        <dbReference type="ARBA" id="ARBA00012142"/>
    </source>
</evidence>
<dbReference type="SUPFAM" id="SSF50800">
    <property type="entry name" value="PK beta-barrel domain-like"/>
    <property type="match status" value="1"/>
</dbReference>
<evidence type="ECO:0000256" key="6">
    <source>
        <dbReference type="ARBA" id="ARBA00022723"/>
    </source>
</evidence>
<evidence type="ECO:0000313" key="15">
    <source>
        <dbReference type="EMBL" id="KWX25504.1"/>
    </source>
</evidence>
<protein>
    <recommendedName>
        <fullName evidence="4 13">Pyruvate kinase</fullName>
        <ecNumber evidence="4 13">2.7.1.40</ecNumber>
    </recommendedName>
</protein>
<dbReference type="GO" id="GO:0016301">
    <property type="term" value="F:kinase activity"/>
    <property type="evidence" value="ECO:0007669"/>
    <property type="project" value="UniProtKB-KW"/>
</dbReference>
<dbReference type="STRING" id="59750.AWC31_20675"/>
<keyword evidence="7" id="KW-0547">Nucleotide-binding</keyword>
<evidence type="ECO:0000256" key="13">
    <source>
        <dbReference type="RuleBase" id="RU000504"/>
    </source>
</evidence>
<comment type="similarity">
    <text evidence="3 13">Belongs to the pyruvate kinase family.</text>
</comment>
<comment type="pathway">
    <text evidence="2 13">Carbohydrate degradation; glycolysis; pyruvate from D-glyceraldehyde 3-phosphate: step 5/5.</text>
</comment>
<dbReference type="SUPFAM" id="SSF51621">
    <property type="entry name" value="Phosphoenolpyruvate/pyruvate domain"/>
    <property type="match status" value="1"/>
</dbReference>
<dbReference type="AlphaFoldDB" id="A0A132PTA9"/>
<evidence type="ECO:0000256" key="10">
    <source>
        <dbReference type="ARBA" id="ARBA00022842"/>
    </source>
</evidence>
<dbReference type="PRINTS" id="PR01050">
    <property type="entry name" value="PYRUVTKNASE"/>
</dbReference>
<keyword evidence="6" id="KW-0479">Metal-binding</keyword>
<keyword evidence="12" id="KW-0670">Pyruvate</keyword>
<dbReference type="PATRIC" id="fig|59750.3.peg.2773"/>
<keyword evidence="11 13" id="KW-0324">Glycolysis</keyword>